<dbReference type="STRING" id="1499688.BN000_02010"/>
<accession>A0A0U1NVP2</accession>
<dbReference type="PANTHER" id="PTHR31143">
    <property type="match status" value="1"/>
</dbReference>
<reference evidence="3" key="1">
    <citation type="submission" date="2015-05" db="EMBL/GenBank/DDBJ databases">
        <authorList>
            <person name="Urmite Genomes"/>
        </authorList>
    </citation>
    <scope>NUCLEOTIDE SEQUENCE [LARGE SCALE GENOMIC DNA]</scope>
    <source>
        <strain evidence="3">LF1</strain>
    </source>
</reference>
<keyword evidence="2" id="KW-0808">Transferase</keyword>
<dbReference type="GO" id="GO:0016747">
    <property type="term" value="F:acyltransferase activity, transferring groups other than amino-acyl groups"/>
    <property type="evidence" value="ECO:0007669"/>
    <property type="project" value="InterPro"/>
</dbReference>
<proteinExistence type="predicted"/>
<dbReference type="CDD" id="cd04301">
    <property type="entry name" value="NAT_SF"/>
    <property type="match status" value="1"/>
</dbReference>
<dbReference type="InterPro" id="IPR016181">
    <property type="entry name" value="Acyl_CoA_acyltransferase"/>
</dbReference>
<dbReference type="InterPro" id="IPR027365">
    <property type="entry name" value="GNAT_acetyltra_YdfB-like"/>
</dbReference>
<dbReference type="Pfam" id="PF08445">
    <property type="entry name" value="FR47"/>
    <property type="match status" value="1"/>
</dbReference>
<protein>
    <submittedName>
        <fullName evidence="2">GNAT family acetyltransferase</fullName>
    </submittedName>
</protein>
<evidence type="ECO:0000259" key="1">
    <source>
        <dbReference type="PROSITE" id="PS51186"/>
    </source>
</evidence>
<organism evidence="2 3">
    <name type="scientific">Neobacillus massiliamazoniensis</name>
    <dbReference type="NCBI Taxonomy" id="1499688"/>
    <lineage>
        <taxon>Bacteria</taxon>
        <taxon>Bacillati</taxon>
        <taxon>Bacillota</taxon>
        <taxon>Bacilli</taxon>
        <taxon>Bacillales</taxon>
        <taxon>Bacillaceae</taxon>
        <taxon>Neobacillus</taxon>
    </lineage>
</organism>
<dbReference type="InterPro" id="IPR000182">
    <property type="entry name" value="GNAT_dom"/>
</dbReference>
<dbReference type="PROSITE" id="PS51186">
    <property type="entry name" value="GNAT"/>
    <property type="match status" value="1"/>
</dbReference>
<feature type="domain" description="N-acetyltransferase" evidence="1">
    <location>
        <begin position="133"/>
        <end position="273"/>
    </location>
</feature>
<dbReference type="OrthoDB" id="3174529at2"/>
<dbReference type="InterPro" id="IPR013653">
    <property type="entry name" value="GCN5-like_dom"/>
</dbReference>
<sequence length="273" mass="30345">MFTRLDPNDAAIGAGTSFFSDEVQYNLIHLISESNDSLCLKTFDGKMIFAQTPGHNGWLWISREVAKVERKSMIEELAIHLKGVSLPGISSEPEITAMFAEVFSNRNGIPFYSDMTLEAYHCPKVIKPVNVTGKLQKATQQNVVVIAEYLAGFLNDALGTKVEPNTQLDKAKTMVDAGGLYHWMVDDQPVSMANISHRSPRHARINTVYTPDEHRKKGYASALVAELCCIIETEKLVPMLYADIKNPTSNKVYQNIGFLKKGKIAEIKFSTSS</sequence>
<dbReference type="SUPFAM" id="SSF55729">
    <property type="entry name" value="Acyl-CoA N-acyltransferases (Nat)"/>
    <property type="match status" value="1"/>
</dbReference>
<evidence type="ECO:0000313" key="3">
    <source>
        <dbReference type="Proteomes" id="UP000199087"/>
    </source>
</evidence>
<dbReference type="AlphaFoldDB" id="A0A0U1NVP2"/>
<dbReference type="Proteomes" id="UP000199087">
    <property type="component" value="Unassembled WGS sequence"/>
</dbReference>
<dbReference type="RefSeq" id="WP_090633814.1">
    <property type="nucleotide sequence ID" value="NZ_CVRB01000002.1"/>
</dbReference>
<name>A0A0U1NVP2_9BACI</name>
<keyword evidence="3" id="KW-1185">Reference proteome</keyword>
<evidence type="ECO:0000313" key="2">
    <source>
        <dbReference type="EMBL" id="CRK82089.1"/>
    </source>
</evidence>
<dbReference type="EMBL" id="CVRB01000002">
    <property type="protein sequence ID" value="CRK82089.1"/>
    <property type="molecule type" value="Genomic_DNA"/>
</dbReference>
<dbReference type="PANTHER" id="PTHR31143:SF2">
    <property type="entry name" value="FR47-LIKE DOMAIN-CONTAINING PROTEIN-RELATED"/>
    <property type="match status" value="1"/>
</dbReference>
<dbReference type="Gene3D" id="3.40.630.30">
    <property type="match status" value="1"/>
</dbReference>
<gene>
    <name evidence="2" type="ORF">BN000_02010</name>
</gene>